<dbReference type="SUPFAM" id="SSF47203">
    <property type="entry name" value="Acyl-CoA dehydrogenase C-terminal domain-like"/>
    <property type="match status" value="1"/>
</dbReference>
<dbReference type="InterPro" id="IPR013786">
    <property type="entry name" value="AcylCoA_DH/ox_N"/>
</dbReference>
<accession>A0ABR9GR14</accession>
<dbReference type="Gene3D" id="1.20.140.10">
    <property type="entry name" value="Butyryl-CoA Dehydrogenase, subunit A, domain 3"/>
    <property type="match status" value="1"/>
</dbReference>
<dbReference type="InterPro" id="IPR036250">
    <property type="entry name" value="AcylCo_DH-like_C"/>
</dbReference>
<dbReference type="InterPro" id="IPR037069">
    <property type="entry name" value="AcylCoA_DH/ox_N_sf"/>
</dbReference>
<evidence type="ECO:0000256" key="1">
    <source>
        <dbReference type="ARBA" id="ARBA00023002"/>
    </source>
</evidence>
<protein>
    <submittedName>
        <fullName evidence="4">Acyl-CoA dehydrogenase family protein</fullName>
    </submittedName>
</protein>
<dbReference type="InterPro" id="IPR013107">
    <property type="entry name" value="Acyl-CoA_DH_C"/>
</dbReference>
<dbReference type="PIRSF" id="PIRSF016578">
    <property type="entry name" value="HsaA"/>
    <property type="match status" value="1"/>
</dbReference>
<evidence type="ECO:0000313" key="4">
    <source>
        <dbReference type="EMBL" id="MBE1206120.1"/>
    </source>
</evidence>
<comment type="caution">
    <text evidence="4">The sequence shown here is derived from an EMBL/GenBank/DDBJ whole genome shotgun (WGS) entry which is preliminary data.</text>
</comment>
<evidence type="ECO:0000313" key="5">
    <source>
        <dbReference type="Proteomes" id="UP000598227"/>
    </source>
</evidence>
<feature type="domain" description="Acyl-CoA dehydrogenase/oxidase N-terminal" evidence="2">
    <location>
        <begin position="32"/>
        <end position="105"/>
    </location>
</feature>
<keyword evidence="5" id="KW-1185">Reference proteome</keyword>
<dbReference type="Gene3D" id="1.10.540.10">
    <property type="entry name" value="Acyl-CoA dehydrogenase/oxidase, N-terminal domain"/>
    <property type="match status" value="1"/>
</dbReference>
<dbReference type="Proteomes" id="UP000598227">
    <property type="component" value="Unassembled WGS sequence"/>
</dbReference>
<dbReference type="SUPFAM" id="SSF56645">
    <property type="entry name" value="Acyl-CoA dehydrogenase NM domain-like"/>
    <property type="match status" value="1"/>
</dbReference>
<reference evidence="4 5" key="1">
    <citation type="submission" date="2020-09" db="EMBL/GenBank/DDBJ databases">
        <title>Draft Genome Sequence of Aminobacter carboxidus type strain DSM 1086, a soil Gram-negative carboxydobacterium.</title>
        <authorList>
            <person name="Turrini P."/>
            <person name="Tescari M."/>
            <person name="Artuso I."/>
            <person name="Lugli G.A."/>
            <person name="Frangipani E."/>
            <person name="Ventura M."/>
            <person name="Visca P."/>
        </authorList>
    </citation>
    <scope>NUCLEOTIDE SEQUENCE [LARGE SCALE GENOMIC DNA]</scope>
    <source>
        <strain evidence="4 5">DSM 1086</strain>
    </source>
</reference>
<proteinExistence type="predicted"/>
<name>A0ABR9GR14_9HYPH</name>
<dbReference type="EMBL" id="JACZEP010000005">
    <property type="protein sequence ID" value="MBE1206120.1"/>
    <property type="molecule type" value="Genomic_DNA"/>
</dbReference>
<keyword evidence="1" id="KW-0560">Oxidoreductase</keyword>
<organism evidence="4 5">
    <name type="scientific">Aminobacter carboxidus</name>
    <dbReference type="NCBI Taxonomy" id="376165"/>
    <lineage>
        <taxon>Bacteria</taxon>
        <taxon>Pseudomonadati</taxon>
        <taxon>Pseudomonadota</taxon>
        <taxon>Alphaproteobacteria</taxon>
        <taxon>Hyphomicrobiales</taxon>
        <taxon>Phyllobacteriaceae</taxon>
        <taxon>Aminobacter</taxon>
    </lineage>
</organism>
<dbReference type="Pfam" id="PF08028">
    <property type="entry name" value="Acyl-CoA_dh_2"/>
    <property type="match status" value="1"/>
</dbReference>
<evidence type="ECO:0000259" key="2">
    <source>
        <dbReference type="Pfam" id="PF02771"/>
    </source>
</evidence>
<dbReference type="InterPro" id="IPR046373">
    <property type="entry name" value="Acyl-CoA_Oxase/DH_mid-dom_sf"/>
</dbReference>
<feature type="domain" description="Acyl-CoA dehydrogenase C-terminal" evidence="3">
    <location>
        <begin position="254"/>
        <end position="380"/>
    </location>
</feature>
<dbReference type="InterPro" id="IPR009100">
    <property type="entry name" value="AcylCoA_DH/oxidase_NM_dom_sf"/>
</dbReference>
<evidence type="ECO:0000259" key="3">
    <source>
        <dbReference type="Pfam" id="PF08028"/>
    </source>
</evidence>
<dbReference type="PANTHER" id="PTHR43884">
    <property type="entry name" value="ACYL-COA DEHYDROGENASE"/>
    <property type="match status" value="1"/>
</dbReference>
<dbReference type="Pfam" id="PF02771">
    <property type="entry name" value="Acyl-CoA_dh_N"/>
    <property type="match status" value="1"/>
</dbReference>
<dbReference type="Gene3D" id="2.40.110.10">
    <property type="entry name" value="Butyryl-CoA Dehydrogenase, subunit A, domain 2"/>
    <property type="match status" value="1"/>
</dbReference>
<sequence>MNMSVVEFKKTGNPSLAEMAAHVENILPAIEAAAEESEQLNRLSDATYMLLRDAGLFSMMMPKEVGGAELSHVDAMRLGERVAWAHGSAGWCVIVNNAVGGVMSLFVSEKGAADIFAEGPDVMVAGNGVPRGYARPVEGGYMIRGNWAYGSGIHHAAWIHSGCFVTEADGKTMVKQANGQPEIVITHHPRETIELKGNWDVLGLRATGSFDYTLKDADELFVPKHLCYGFNDGNAKRGGLQGSLGLVGYTAWGHTTWALGVGRRMLDELAKLAKVRVDAFGKMNESATFKYEFARAEARFRSARAFAYQAWASMAETFDAGRNASVEQIADVKLAMRHVHDVISDVGTFAHRAARGASLHNGTMQRFYRDIHSGTQHILMADEIVQECGRVYLGAVKADAKWGVFGVDG</sequence>
<gene>
    <name evidence="4" type="ORF">IHE39_17635</name>
</gene>
<dbReference type="PANTHER" id="PTHR43884:SF12">
    <property type="entry name" value="ISOVALERYL-COA DEHYDROGENASE, MITOCHONDRIAL-RELATED"/>
    <property type="match status" value="1"/>
</dbReference>